<dbReference type="PANTHER" id="PTHR30273:SF2">
    <property type="entry name" value="PROTEIN FECR"/>
    <property type="match status" value="1"/>
</dbReference>
<dbReference type="Gene3D" id="3.55.50.30">
    <property type="match status" value="1"/>
</dbReference>
<keyword evidence="5" id="KW-1185">Reference proteome</keyword>
<keyword evidence="1" id="KW-1133">Transmembrane helix</keyword>
<dbReference type="Pfam" id="PF16344">
    <property type="entry name" value="FecR_C"/>
    <property type="match status" value="1"/>
</dbReference>
<evidence type="ECO:0000313" key="4">
    <source>
        <dbReference type="EMBL" id="MEN7547985.1"/>
    </source>
</evidence>
<keyword evidence="1" id="KW-0812">Transmembrane</keyword>
<feature type="domain" description="FecR protein" evidence="2">
    <location>
        <begin position="141"/>
        <end position="231"/>
    </location>
</feature>
<dbReference type="InterPro" id="IPR006860">
    <property type="entry name" value="FecR"/>
</dbReference>
<dbReference type="RefSeq" id="WP_346820767.1">
    <property type="nucleotide sequence ID" value="NZ_JBDKWZ010000004.1"/>
</dbReference>
<dbReference type="EMBL" id="JBDKWZ010000004">
    <property type="protein sequence ID" value="MEN7547985.1"/>
    <property type="molecule type" value="Genomic_DNA"/>
</dbReference>
<organism evidence="4 5">
    <name type="scientific">Rapidithrix thailandica</name>
    <dbReference type="NCBI Taxonomy" id="413964"/>
    <lineage>
        <taxon>Bacteria</taxon>
        <taxon>Pseudomonadati</taxon>
        <taxon>Bacteroidota</taxon>
        <taxon>Cytophagia</taxon>
        <taxon>Cytophagales</taxon>
        <taxon>Flammeovirgaceae</taxon>
        <taxon>Rapidithrix</taxon>
    </lineage>
</organism>
<feature type="transmembrane region" description="Helical" evidence="1">
    <location>
        <begin position="96"/>
        <end position="113"/>
    </location>
</feature>
<comment type="caution">
    <text evidence="4">The sequence shown here is derived from an EMBL/GenBank/DDBJ whole genome shotgun (WGS) entry which is preliminary data.</text>
</comment>
<name>A0AAW9S8B2_9BACT</name>
<dbReference type="GO" id="GO:0016989">
    <property type="term" value="F:sigma factor antagonist activity"/>
    <property type="evidence" value="ECO:0007669"/>
    <property type="project" value="TreeGrafter"/>
</dbReference>
<dbReference type="AlphaFoldDB" id="A0AAW9S8B2"/>
<evidence type="ECO:0000259" key="2">
    <source>
        <dbReference type="Pfam" id="PF04773"/>
    </source>
</evidence>
<sequence length="350" mass="40601">MNDQDYTVEELITNDSFLKWVRQPDEETSRYWEAWQNQAPVRMEAVRQARQLLTNLHFFNGTLSTAKKEALWQNIQQQKPNFRPVHQVTTSKGRHWLPIVSGMAAVLVLLWMARINFFTSDTPDKTDSKPELVLIEKYNPKGQKTTLRLSDGSVIKLNADSKLVYPKHFAHDKREVTLEGEAFFEISKDAQRPFIVKAGKLKTRVLGTSFNIYAYPEAAEVNIALVSGKVEVQSEEVSLIKEDKVTMAPGEMFTYNRFHNKVEKRAFDPKEVLAWREGLIIFKKANLTEITWKLERWYGLEFKKIGPVAENQNYTGQFHHEALENVLKGISYSTDLQFEIQNNNVYIRQK</sequence>
<keyword evidence="1" id="KW-0472">Membrane</keyword>
<dbReference type="Gene3D" id="2.60.120.1440">
    <property type="match status" value="1"/>
</dbReference>
<protein>
    <submittedName>
        <fullName evidence="4">FecR domain-containing protein</fullName>
    </submittedName>
</protein>
<dbReference type="Proteomes" id="UP001403385">
    <property type="component" value="Unassembled WGS sequence"/>
</dbReference>
<dbReference type="InterPro" id="IPR032508">
    <property type="entry name" value="FecR_C"/>
</dbReference>
<evidence type="ECO:0000259" key="3">
    <source>
        <dbReference type="Pfam" id="PF16344"/>
    </source>
</evidence>
<dbReference type="FunFam" id="2.60.120.1440:FF:000001">
    <property type="entry name" value="Putative anti-sigma factor"/>
    <property type="match status" value="1"/>
</dbReference>
<accession>A0AAW9S8B2</accession>
<evidence type="ECO:0000313" key="5">
    <source>
        <dbReference type="Proteomes" id="UP001403385"/>
    </source>
</evidence>
<dbReference type="InterPro" id="IPR012373">
    <property type="entry name" value="Ferrdict_sens_TM"/>
</dbReference>
<evidence type="ECO:0000256" key="1">
    <source>
        <dbReference type="SAM" id="Phobius"/>
    </source>
</evidence>
<feature type="domain" description="Protein FecR C-terminal" evidence="3">
    <location>
        <begin position="280"/>
        <end position="347"/>
    </location>
</feature>
<dbReference type="Pfam" id="PF04773">
    <property type="entry name" value="FecR"/>
    <property type="match status" value="1"/>
</dbReference>
<dbReference type="PIRSF" id="PIRSF018266">
    <property type="entry name" value="FecR"/>
    <property type="match status" value="1"/>
</dbReference>
<gene>
    <name evidence="4" type="ORF">AAG747_08695</name>
</gene>
<proteinExistence type="predicted"/>
<dbReference type="PANTHER" id="PTHR30273">
    <property type="entry name" value="PERIPLASMIC SIGNAL SENSOR AND SIGMA FACTOR ACTIVATOR FECR-RELATED"/>
    <property type="match status" value="1"/>
</dbReference>
<reference evidence="4 5" key="1">
    <citation type="submission" date="2024-04" db="EMBL/GenBank/DDBJ databases">
        <title>Novel genus in family Flammeovirgaceae.</title>
        <authorList>
            <person name="Nguyen T.H."/>
            <person name="Vuong T.Q."/>
            <person name="Le H."/>
            <person name="Kim S.-G."/>
        </authorList>
    </citation>
    <scope>NUCLEOTIDE SEQUENCE [LARGE SCALE GENOMIC DNA]</scope>
    <source>
        <strain evidence="4 5">JCM 23209</strain>
    </source>
</reference>